<dbReference type="InterPro" id="IPR014710">
    <property type="entry name" value="RmlC-like_jellyroll"/>
</dbReference>
<evidence type="ECO:0000259" key="4">
    <source>
        <dbReference type="PROSITE" id="PS50943"/>
    </source>
</evidence>
<dbReference type="EMBL" id="DXIQ01000063">
    <property type="protein sequence ID" value="HIV39247.1"/>
    <property type="molecule type" value="Genomic_DNA"/>
</dbReference>
<dbReference type="PANTHER" id="PTHR46797:SF23">
    <property type="entry name" value="HTH-TYPE TRANSCRIPTIONAL REGULATOR SUTR"/>
    <property type="match status" value="1"/>
</dbReference>
<dbReference type="SUPFAM" id="SSF51182">
    <property type="entry name" value="RmlC-like cupins"/>
    <property type="match status" value="1"/>
</dbReference>
<dbReference type="GO" id="GO:0003677">
    <property type="term" value="F:DNA binding"/>
    <property type="evidence" value="ECO:0007669"/>
    <property type="project" value="UniProtKB-KW"/>
</dbReference>
<comment type="caution">
    <text evidence="5">The sequence shown here is derived from an EMBL/GenBank/DDBJ whole genome shotgun (WGS) entry which is preliminary data.</text>
</comment>
<dbReference type="GO" id="GO:0003700">
    <property type="term" value="F:DNA-binding transcription factor activity"/>
    <property type="evidence" value="ECO:0007669"/>
    <property type="project" value="TreeGrafter"/>
</dbReference>
<dbReference type="InterPro" id="IPR011051">
    <property type="entry name" value="RmlC_Cupin_sf"/>
</dbReference>
<dbReference type="SMART" id="SM00530">
    <property type="entry name" value="HTH_XRE"/>
    <property type="match status" value="1"/>
</dbReference>
<evidence type="ECO:0000313" key="6">
    <source>
        <dbReference type="Proteomes" id="UP000886814"/>
    </source>
</evidence>
<dbReference type="PROSITE" id="PS50943">
    <property type="entry name" value="HTH_CROC1"/>
    <property type="match status" value="1"/>
</dbReference>
<evidence type="ECO:0000256" key="1">
    <source>
        <dbReference type="ARBA" id="ARBA00023015"/>
    </source>
</evidence>
<dbReference type="InterPro" id="IPR013096">
    <property type="entry name" value="Cupin_2"/>
</dbReference>
<organism evidence="5 6">
    <name type="scientific">Candidatus Blautia stercorigallinarum</name>
    <dbReference type="NCBI Taxonomy" id="2838501"/>
    <lineage>
        <taxon>Bacteria</taxon>
        <taxon>Bacillati</taxon>
        <taxon>Bacillota</taxon>
        <taxon>Clostridia</taxon>
        <taxon>Lachnospirales</taxon>
        <taxon>Lachnospiraceae</taxon>
        <taxon>Blautia</taxon>
    </lineage>
</organism>
<dbReference type="GO" id="GO:0005829">
    <property type="term" value="C:cytosol"/>
    <property type="evidence" value="ECO:0007669"/>
    <property type="project" value="TreeGrafter"/>
</dbReference>
<reference evidence="5" key="2">
    <citation type="submission" date="2021-04" db="EMBL/GenBank/DDBJ databases">
        <authorList>
            <person name="Gilroy R."/>
        </authorList>
    </citation>
    <scope>NUCLEOTIDE SEQUENCE</scope>
    <source>
        <strain evidence="5">CHK195-9823</strain>
    </source>
</reference>
<dbReference type="CDD" id="cd00093">
    <property type="entry name" value="HTH_XRE"/>
    <property type="match status" value="1"/>
</dbReference>
<name>A0A9D1PDE9_9FIRM</name>
<dbReference type="Pfam" id="PF01381">
    <property type="entry name" value="HTH_3"/>
    <property type="match status" value="1"/>
</dbReference>
<dbReference type="PANTHER" id="PTHR46797">
    <property type="entry name" value="HTH-TYPE TRANSCRIPTIONAL REGULATOR"/>
    <property type="match status" value="1"/>
</dbReference>
<dbReference type="InterPro" id="IPR050807">
    <property type="entry name" value="TransReg_Diox_bact_type"/>
</dbReference>
<evidence type="ECO:0000256" key="2">
    <source>
        <dbReference type="ARBA" id="ARBA00023125"/>
    </source>
</evidence>
<dbReference type="Proteomes" id="UP000886814">
    <property type="component" value="Unassembled WGS sequence"/>
</dbReference>
<sequence length="184" mass="20790">MDYLSHNVAVNLRRIRRSRGMSLDLVAEQTGVSKSMLAQIEKDRANPSLGVIGKISSGLRVKVEELLGPPPLSSSQVRITDMVPTKEVEGKYKVWTCFPYEDNQALEIYRIEIEPGYTYESGGHGEKTMEYISVSEGELVIQCADERHCLTKEDILRFETDQMHSYINEGTGKVSFLCVFVDQH</sequence>
<dbReference type="Gene3D" id="1.10.260.40">
    <property type="entry name" value="lambda repressor-like DNA-binding domains"/>
    <property type="match status" value="1"/>
</dbReference>
<proteinExistence type="predicted"/>
<reference evidence="5" key="1">
    <citation type="journal article" date="2021" name="PeerJ">
        <title>Extensive microbial diversity within the chicken gut microbiome revealed by metagenomics and culture.</title>
        <authorList>
            <person name="Gilroy R."/>
            <person name="Ravi A."/>
            <person name="Getino M."/>
            <person name="Pursley I."/>
            <person name="Horton D.L."/>
            <person name="Alikhan N.F."/>
            <person name="Baker D."/>
            <person name="Gharbi K."/>
            <person name="Hall N."/>
            <person name="Watson M."/>
            <person name="Adriaenssens E.M."/>
            <person name="Foster-Nyarko E."/>
            <person name="Jarju S."/>
            <person name="Secka A."/>
            <person name="Antonio M."/>
            <person name="Oren A."/>
            <person name="Chaudhuri R.R."/>
            <person name="La Ragione R."/>
            <person name="Hildebrand F."/>
            <person name="Pallen M.J."/>
        </authorList>
    </citation>
    <scope>NUCLEOTIDE SEQUENCE</scope>
    <source>
        <strain evidence="5">CHK195-9823</strain>
    </source>
</reference>
<evidence type="ECO:0000256" key="3">
    <source>
        <dbReference type="ARBA" id="ARBA00023163"/>
    </source>
</evidence>
<keyword evidence="1" id="KW-0805">Transcription regulation</keyword>
<evidence type="ECO:0000313" key="5">
    <source>
        <dbReference type="EMBL" id="HIV39247.1"/>
    </source>
</evidence>
<dbReference type="InterPro" id="IPR001387">
    <property type="entry name" value="Cro/C1-type_HTH"/>
</dbReference>
<keyword evidence="2" id="KW-0238">DNA-binding</keyword>
<accession>A0A9D1PDE9</accession>
<dbReference type="InterPro" id="IPR010982">
    <property type="entry name" value="Lambda_DNA-bd_dom_sf"/>
</dbReference>
<keyword evidence="3" id="KW-0804">Transcription</keyword>
<dbReference type="Gene3D" id="2.60.120.10">
    <property type="entry name" value="Jelly Rolls"/>
    <property type="match status" value="1"/>
</dbReference>
<dbReference type="SUPFAM" id="SSF47413">
    <property type="entry name" value="lambda repressor-like DNA-binding domains"/>
    <property type="match status" value="1"/>
</dbReference>
<dbReference type="AlphaFoldDB" id="A0A9D1PDE9"/>
<dbReference type="Pfam" id="PF07883">
    <property type="entry name" value="Cupin_2"/>
    <property type="match status" value="1"/>
</dbReference>
<gene>
    <name evidence="5" type="ORF">H9747_09690</name>
</gene>
<feature type="domain" description="HTH cro/C1-type" evidence="4">
    <location>
        <begin position="12"/>
        <end position="66"/>
    </location>
</feature>
<dbReference type="CDD" id="cd02209">
    <property type="entry name" value="cupin_XRE_C"/>
    <property type="match status" value="1"/>
</dbReference>
<protein>
    <submittedName>
        <fullName evidence="5">XRE family transcriptional regulator</fullName>
    </submittedName>
</protein>